<comment type="similarity">
    <text evidence="10">Belongs to the insect chemoreceptor superfamily. Heteromeric odorant receptor channel (TC 1.A.69) family.</text>
</comment>
<evidence type="ECO:0000256" key="2">
    <source>
        <dbReference type="ARBA" id="ARBA00022475"/>
    </source>
</evidence>
<evidence type="ECO:0000256" key="6">
    <source>
        <dbReference type="ARBA" id="ARBA00022989"/>
    </source>
</evidence>
<feature type="transmembrane region" description="Helical" evidence="10">
    <location>
        <begin position="49"/>
        <end position="69"/>
    </location>
</feature>
<evidence type="ECO:0000256" key="3">
    <source>
        <dbReference type="ARBA" id="ARBA00022606"/>
    </source>
</evidence>
<keyword evidence="9 10" id="KW-0807">Transducer</keyword>
<dbReference type="PANTHER" id="PTHR21137:SF35">
    <property type="entry name" value="ODORANT RECEPTOR 19A-RELATED"/>
    <property type="match status" value="1"/>
</dbReference>
<feature type="transmembrane region" description="Helical" evidence="10">
    <location>
        <begin position="149"/>
        <end position="171"/>
    </location>
</feature>
<dbReference type="AlphaFoldDB" id="A0AAU0QLG3"/>
<feature type="transmembrane region" description="Helical" evidence="10">
    <location>
        <begin position="283"/>
        <end position="303"/>
    </location>
</feature>
<dbReference type="EMBL" id="OQ970351">
    <property type="protein sequence ID" value="WPO56458.1"/>
    <property type="molecule type" value="mRNA"/>
</dbReference>
<comment type="caution">
    <text evidence="10">Lacks conserved residue(s) required for the propagation of feature annotation.</text>
</comment>
<organism evidence="11">
    <name type="scientific">Leucinodes orbonalis</name>
    <dbReference type="NCBI Taxonomy" id="711050"/>
    <lineage>
        <taxon>Eukaryota</taxon>
        <taxon>Metazoa</taxon>
        <taxon>Ecdysozoa</taxon>
        <taxon>Arthropoda</taxon>
        <taxon>Hexapoda</taxon>
        <taxon>Insecta</taxon>
        <taxon>Pterygota</taxon>
        <taxon>Neoptera</taxon>
        <taxon>Endopterygota</taxon>
        <taxon>Lepidoptera</taxon>
        <taxon>Glossata</taxon>
        <taxon>Ditrysia</taxon>
        <taxon>Pyraloidea</taxon>
        <taxon>Crambidae</taxon>
        <taxon>Spilomelinae</taxon>
        <taxon>Leucinodes</taxon>
    </lineage>
</organism>
<evidence type="ECO:0000256" key="1">
    <source>
        <dbReference type="ARBA" id="ARBA00004651"/>
    </source>
</evidence>
<evidence type="ECO:0000256" key="8">
    <source>
        <dbReference type="ARBA" id="ARBA00023170"/>
    </source>
</evidence>
<keyword evidence="8 10" id="KW-0675">Receptor</keyword>
<dbReference type="Pfam" id="PF02949">
    <property type="entry name" value="7tm_6"/>
    <property type="match status" value="1"/>
</dbReference>
<evidence type="ECO:0000256" key="4">
    <source>
        <dbReference type="ARBA" id="ARBA00022692"/>
    </source>
</evidence>
<dbReference type="GO" id="GO:0007165">
    <property type="term" value="P:signal transduction"/>
    <property type="evidence" value="ECO:0007669"/>
    <property type="project" value="UniProtKB-KW"/>
</dbReference>
<evidence type="ECO:0000256" key="7">
    <source>
        <dbReference type="ARBA" id="ARBA00023136"/>
    </source>
</evidence>
<feature type="transmembrane region" description="Helical" evidence="10">
    <location>
        <begin position="202"/>
        <end position="219"/>
    </location>
</feature>
<evidence type="ECO:0000313" key="11">
    <source>
        <dbReference type="EMBL" id="WPO56458.1"/>
    </source>
</evidence>
<accession>A0AAU0QLG3</accession>
<evidence type="ECO:0000256" key="9">
    <source>
        <dbReference type="ARBA" id="ARBA00023224"/>
    </source>
</evidence>
<keyword evidence="4 10" id="KW-0812">Transmembrane</keyword>
<feature type="transmembrane region" description="Helical" evidence="10">
    <location>
        <begin position="90"/>
        <end position="107"/>
    </location>
</feature>
<proteinExistence type="evidence at transcript level"/>
<dbReference type="GO" id="GO:0005549">
    <property type="term" value="F:odorant binding"/>
    <property type="evidence" value="ECO:0007669"/>
    <property type="project" value="InterPro"/>
</dbReference>
<dbReference type="InterPro" id="IPR004117">
    <property type="entry name" value="7tm6_olfct_rcpt"/>
</dbReference>
<dbReference type="GO" id="GO:0004984">
    <property type="term" value="F:olfactory receptor activity"/>
    <property type="evidence" value="ECO:0007669"/>
    <property type="project" value="InterPro"/>
</dbReference>
<comment type="subcellular location">
    <subcellularLocation>
        <location evidence="1 10">Cell membrane</location>
        <topology evidence="1 10">Multi-pass membrane protein</topology>
    </subcellularLocation>
</comment>
<keyword evidence="6 10" id="KW-1133">Transmembrane helix</keyword>
<evidence type="ECO:0000256" key="10">
    <source>
        <dbReference type="RuleBase" id="RU351113"/>
    </source>
</evidence>
<keyword evidence="5 10" id="KW-0552">Olfaction</keyword>
<protein>
    <recommendedName>
        <fullName evidence="10">Odorant receptor</fullName>
    </recommendedName>
</protein>
<keyword evidence="2" id="KW-1003">Cell membrane</keyword>
<feature type="transmembrane region" description="Helical" evidence="10">
    <location>
        <begin position="315"/>
        <end position="336"/>
    </location>
</feature>
<keyword evidence="3 10" id="KW-0716">Sensory transduction</keyword>
<dbReference type="GO" id="GO:0005886">
    <property type="term" value="C:plasma membrane"/>
    <property type="evidence" value="ECO:0007669"/>
    <property type="project" value="UniProtKB-SubCell"/>
</dbReference>
<dbReference type="PANTHER" id="PTHR21137">
    <property type="entry name" value="ODORANT RECEPTOR"/>
    <property type="match status" value="1"/>
</dbReference>
<name>A0AAU0QLG3_9NEOP</name>
<evidence type="ECO:0000256" key="5">
    <source>
        <dbReference type="ARBA" id="ARBA00022725"/>
    </source>
</evidence>
<sequence length="407" mass="47704">MENFGRYLPEDFDEHEEEIVLKTFEETYKQVMFAMSVGMIYPNPATEKWRLLAIPFYIGLVSPVLYVMAYNMKIAADINDVDAIFKQSTIMGPFCGQFFKMLFLFLHRRNARAIFDEINHDYSVINTLRMRYKQVARHWISSNLAYEWRWAYCVTFATFSFPVLGVFRNMYSAFFDEEPRRLYIHDVDLPFGYQEKKFDTPVYEFIFLQTCICSCMYYINFVGYDGFLVLSVQHVSLKMKLCTVALEDAMKIEDEALRQVQIETVIKEHIKIYNYVGTVTETFSVWLSTITTAIVLHLCSCVYHLQGHGLQDVQFVFTTVAAVIYIYMLCSVVGTMSMNSLTMSDDIYCCGWENISDTKSRRMLVFMLARSQEPIQIKSLSMFNLDMEMFVMLVKMAYSMFTFLQQT</sequence>
<keyword evidence="7 10" id="KW-0472">Membrane</keyword>
<reference evidence="11" key="1">
    <citation type="submission" date="2023-05" db="EMBL/GenBank/DDBJ databases">
        <authorList>
            <person name="Pathak J."/>
            <person name="Thiruvengadam V."/>
            <person name="Gracy G.R."/>
            <person name="M M."/>
        </authorList>
    </citation>
    <scope>NUCLEOTIDE SEQUENCE</scope>
    <source>
        <tissue evidence="11">Head and antenna</tissue>
    </source>
</reference>